<accession>A0A5C5U9C6</accession>
<reference evidence="1 2" key="1">
    <citation type="journal article" date="2008" name="Int. J. Syst. Evol. Microbiol.">
        <title>Luteimonas marina sp. nov., isolated from seawater.</title>
        <authorList>
            <person name="Baik K.S."/>
            <person name="Park S.C."/>
            <person name="Kim M.S."/>
            <person name="Kim E.M."/>
            <person name="Park C."/>
            <person name="Chun J."/>
            <person name="Seong C.N."/>
        </authorList>
    </citation>
    <scope>NUCLEOTIDE SEQUENCE [LARGE SCALE GENOMIC DNA]</scope>
    <source>
        <strain evidence="1 2">FR1330</strain>
    </source>
</reference>
<evidence type="ECO:0008006" key="3">
    <source>
        <dbReference type="Google" id="ProtNLM"/>
    </source>
</evidence>
<dbReference type="EMBL" id="VOHK01000002">
    <property type="protein sequence ID" value="TWT22519.1"/>
    <property type="molecule type" value="Genomic_DNA"/>
</dbReference>
<comment type="caution">
    <text evidence="1">The sequence shown here is derived from an EMBL/GenBank/DDBJ whole genome shotgun (WGS) entry which is preliminary data.</text>
</comment>
<dbReference type="AlphaFoldDB" id="A0A5C5U9C6"/>
<organism evidence="1 2">
    <name type="scientific">Luteimonas marina</name>
    <dbReference type="NCBI Taxonomy" id="488485"/>
    <lineage>
        <taxon>Bacteria</taxon>
        <taxon>Pseudomonadati</taxon>
        <taxon>Pseudomonadota</taxon>
        <taxon>Gammaproteobacteria</taxon>
        <taxon>Lysobacterales</taxon>
        <taxon>Lysobacteraceae</taxon>
        <taxon>Luteimonas</taxon>
    </lineage>
</organism>
<keyword evidence="2" id="KW-1185">Reference proteome</keyword>
<dbReference type="Proteomes" id="UP000319980">
    <property type="component" value="Unassembled WGS sequence"/>
</dbReference>
<sequence>MDDDFHLELRRESAGRLYAHVGGRATLENTLAYWRAIADALQAQPSRQLLLVDELVGPSLAAADWAALVAEVGPRLGQLRIAHVKPRGLDTVEYCVLSAIDSGLEAQVFEDEHRASVWLRYGPDGP</sequence>
<gene>
    <name evidence="1" type="ORF">FQY83_05740</name>
</gene>
<dbReference type="RefSeq" id="WP_146385947.1">
    <property type="nucleotide sequence ID" value="NZ_VOHK01000002.1"/>
</dbReference>
<protein>
    <recommendedName>
        <fullName evidence="3">STAS/SEC14 domain-containing protein</fullName>
    </recommendedName>
</protein>
<name>A0A5C5U9C6_9GAMM</name>
<dbReference type="OrthoDB" id="7061764at2"/>
<proteinExistence type="predicted"/>
<evidence type="ECO:0000313" key="2">
    <source>
        <dbReference type="Proteomes" id="UP000319980"/>
    </source>
</evidence>
<evidence type="ECO:0000313" key="1">
    <source>
        <dbReference type="EMBL" id="TWT22519.1"/>
    </source>
</evidence>